<evidence type="ECO:0000313" key="11">
    <source>
        <dbReference type="Proteomes" id="UP001589647"/>
    </source>
</evidence>
<evidence type="ECO:0000313" key="10">
    <source>
        <dbReference type="EMBL" id="MFB9202217.1"/>
    </source>
</evidence>
<keyword evidence="3 8" id="KW-0812">Transmembrane</keyword>
<name>A0ABV5ICG3_9ACTN</name>
<evidence type="ECO:0000259" key="9">
    <source>
        <dbReference type="Pfam" id="PF13515"/>
    </source>
</evidence>
<evidence type="ECO:0000256" key="1">
    <source>
        <dbReference type="ARBA" id="ARBA00004651"/>
    </source>
</evidence>
<evidence type="ECO:0000256" key="4">
    <source>
        <dbReference type="ARBA" id="ARBA00022989"/>
    </source>
</evidence>
<dbReference type="PANTHER" id="PTHR30509:SF9">
    <property type="entry name" value="MULTIDRUG RESISTANCE PROTEIN MDTO"/>
    <property type="match status" value="1"/>
</dbReference>
<evidence type="ECO:0000256" key="8">
    <source>
        <dbReference type="SAM" id="Phobius"/>
    </source>
</evidence>
<evidence type="ECO:0000256" key="6">
    <source>
        <dbReference type="ARBA" id="ARBA00043993"/>
    </source>
</evidence>
<keyword evidence="5 8" id="KW-0472">Membrane</keyword>
<keyword evidence="4 8" id="KW-1133">Transmembrane helix</keyword>
<dbReference type="Pfam" id="PF13515">
    <property type="entry name" value="FUSC_2"/>
    <property type="match status" value="1"/>
</dbReference>
<organism evidence="10 11">
    <name type="scientific">Nonomuraea spiralis</name>
    <dbReference type="NCBI Taxonomy" id="46182"/>
    <lineage>
        <taxon>Bacteria</taxon>
        <taxon>Bacillati</taxon>
        <taxon>Actinomycetota</taxon>
        <taxon>Actinomycetes</taxon>
        <taxon>Streptosporangiales</taxon>
        <taxon>Streptosporangiaceae</taxon>
        <taxon>Nonomuraea</taxon>
    </lineage>
</organism>
<reference evidence="10 11" key="1">
    <citation type="submission" date="2024-09" db="EMBL/GenBank/DDBJ databases">
        <authorList>
            <person name="Sun Q."/>
            <person name="Mori K."/>
        </authorList>
    </citation>
    <scope>NUCLEOTIDE SEQUENCE [LARGE SCALE GENOMIC DNA]</scope>
    <source>
        <strain evidence="10 11">CCM 3426</strain>
    </source>
</reference>
<protein>
    <submittedName>
        <fullName evidence="10">FUSC family protein</fullName>
    </submittedName>
</protein>
<gene>
    <name evidence="10" type="ORF">ACFFV7_13545</name>
</gene>
<dbReference type="EMBL" id="JBHMEI010000006">
    <property type="protein sequence ID" value="MFB9202217.1"/>
    <property type="molecule type" value="Genomic_DNA"/>
</dbReference>
<feature type="transmembrane region" description="Helical" evidence="8">
    <location>
        <begin position="470"/>
        <end position="490"/>
    </location>
</feature>
<comment type="caution">
    <text evidence="10">The sequence shown here is derived from an EMBL/GenBank/DDBJ whole genome shotgun (WGS) entry which is preliminary data.</text>
</comment>
<dbReference type="InterPro" id="IPR049453">
    <property type="entry name" value="Memb_transporter_dom"/>
</dbReference>
<dbReference type="RefSeq" id="WP_189647055.1">
    <property type="nucleotide sequence ID" value="NZ_BMRC01000004.1"/>
</dbReference>
<dbReference type="Proteomes" id="UP001589647">
    <property type="component" value="Unassembled WGS sequence"/>
</dbReference>
<proteinExistence type="inferred from homology"/>
<keyword evidence="11" id="KW-1185">Reference proteome</keyword>
<feature type="transmembrane region" description="Helical" evidence="8">
    <location>
        <begin position="20"/>
        <end position="40"/>
    </location>
</feature>
<feature type="domain" description="Integral membrane bound transporter" evidence="9">
    <location>
        <begin position="362"/>
        <end position="484"/>
    </location>
</feature>
<feature type="compositionally biased region" description="Basic and acidic residues" evidence="7">
    <location>
        <begin position="543"/>
        <end position="555"/>
    </location>
</feature>
<comment type="subcellular location">
    <subcellularLocation>
        <location evidence="1">Cell membrane</location>
        <topology evidence="1">Multi-pass membrane protein</topology>
    </subcellularLocation>
</comment>
<evidence type="ECO:0000256" key="7">
    <source>
        <dbReference type="SAM" id="MobiDB-lite"/>
    </source>
</evidence>
<evidence type="ECO:0000256" key="5">
    <source>
        <dbReference type="ARBA" id="ARBA00023136"/>
    </source>
</evidence>
<feature type="region of interest" description="Disordered" evidence="7">
    <location>
        <begin position="527"/>
        <end position="555"/>
    </location>
</feature>
<sequence>MRGAARALRDGFSLPARPPWGYGLLCGFAVAGPLLAGVLAGRPQSGAFLALGAYLTAFGDTYGQPYASRARFMAVKIVLIAAGCWLGLFLAYRPWLAVLAVGLVAAAGGRWRAVGTPPAFALVTGFYLAVPASFGPPELMVLGGLLYAVIALSLWPLRRFDPLATALDEAVHATAALLDGPAGDDWAGRRERASKALGAAATASAAFGSTDATGGSSDAYVQALVRIFHETVALRGLRAAAPDEQDGIDEVAVTLAADLRVAAAGHRAGVVEALAVTADYAERLDAREPGDGLAALRSGAVLGQARRCLDRIAVGVRTVGLLSAEHVPPAGPRLLPRLRWKPPPKGAGPEHAGRLGLATAVAMALMLGVHEQYGKWFVFTVLLAVRPTYGDTVERVVLRVAGTVLGAAGAALILAAVPGPYTIVGTVLVFATLGFALREVSYGYWSIFATPLAMMLTDFSTRLYWEAAGIRLALTVGGGVLALVAVRLLWPRGQAGRLRGLAAELLREHADLIRTLAERDLDRLPDRTESARTAAQRLGQSLDKLDKEPGGRAPDELRAAVTSARKLRDDTILLGAVMRGAEPGSDATVAVLDAVADRLAAVGQAVREGERPPEADAFESELDGVAREVSSLMEEAAAGEGTAVRRRLRHAVTAHPALRSLCKDALDLAAQVTARFRT</sequence>
<dbReference type="PANTHER" id="PTHR30509">
    <property type="entry name" value="P-HYDROXYBENZOIC ACID EFFLUX PUMP SUBUNIT-RELATED"/>
    <property type="match status" value="1"/>
</dbReference>
<feature type="transmembrane region" description="Helical" evidence="8">
    <location>
        <begin position="140"/>
        <end position="157"/>
    </location>
</feature>
<accession>A0ABV5ICG3</accession>
<evidence type="ECO:0000256" key="3">
    <source>
        <dbReference type="ARBA" id="ARBA00022692"/>
    </source>
</evidence>
<feature type="transmembrane region" description="Helical" evidence="8">
    <location>
        <begin position="70"/>
        <end position="88"/>
    </location>
</feature>
<evidence type="ECO:0000256" key="2">
    <source>
        <dbReference type="ARBA" id="ARBA00022475"/>
    </source>
</evidence>
<feature type="transmembrane region" description="Helical" evidence="8">
    <location>
        <begin position="396"/>
        <end position="415"/>
    </location>
</feature>
<comment type="similarity">
    <text evidence="6">Belongs to the YccS/YhfK family.</text>
</comment>
<keyword evidence="2" id="KW-1003">Cell membrane</keyword>
<feature type="transmembrane region" description="Helical" evidence="8">
    <location>
        <begin position="421"/>
        <end position="437"/>
    </location>
</feature>
<feature type="transmembrane region" description="Helical" evidence="8">
    <location>
        <begin position="118"/>
        <end position="134"/>
    </location>
</feature>